<dbReference type="InterPro" id="IPR036047">
    <property type="entry name" value="F-box-like_dom_sf"/>
</dbReference>
<accession>A0A7I4EF32</accession>
<dbReference type="Pfam" id="PF18511">
    <property type="entry name" value="F-box_5"/>
    <property type="match status" value="1"/>
</dbReference>
<dbReference type="Gene3D" id="3.80.10.10">
    <property type="entry name" value="Ribonuclease Inhibitor"/>
    <property type="match status" value="1"/>
</dbReference>
<dbReference type="AlphaFoldDB" id="A0A7I4EF32"/>
<dbReference type="Proteomes" id="UP000006727">
    <property type="component" value="Chromosome 6"/>
</dbReference>
<dbReference type="SUPFAM" id="SSF81383">
    <property type="entry name" value="F-box domain"/>
    <property type="match status" value="1"/>
</dbReference>
<dbReference type="InterPro" id="IPR006553">
    <property type="entry name" value="Leu-rich_rpt_Cys-con_subtyp"/>
</dbReference>
<dbReference type="InterPro" id="IPR041567">
    <property type="entry name" value="COI1_F-box"/>
</dbReference>
<dbReference type="InParanoid" id="A0A7I4EF32"/>
<evidence type="ECO:0000259" key="1">
    <source>
        <dbReference type="Pfam" id="PF18511"/>
    </source>
</evidence>
<dbReference type="EMBL" id="ABEU02000006">
    <property type="status" value="NOT_ANNOTATED_CDS"/>
    <property type="molecule type" value="Genomic_DNA"/>
</dbReference>
<dbReference type="PANTHER" id="PTHR13318">
    <property type="entry name" value="PARTNER OF PAIRED, ISOFORM B-RELATED"/>
    <property type="match status" value="1"/>
</dbReference>
<dbReference type="InterPro" id="IPR032675">
    <property type="entry name" value="LRR_dom_sf"/>
</dbReference>
<dbReference type="Gramene" id="Pp3c6_5440V3.2">
    <property type="protein sequence ID" value="Pp3c6_5440V3.2"/>
    <property type="gene ID" value="Pp3c6_5440"/>
</dbReference>
<evidence type="ECO:0000313" key="2">
    <source>
        <dbReference type="EnsemblPlants" id="Pp3c6_5440V3.2"/>
    </source>
</evidence>
<organism evidence="2 3">
    <name type="scientific">Physcomitrium patens</name>
    <name type="common">Spreading-leaved earth moss</name>
    <name type="synonym">Physcomitrella patens</name>
    <dbReference type="NCBI Taxonomy" id="3218"/>
    <lineage>
        <taxon>Eukaryota</taxon>
        <taxon>Viridiplantae</taxon>
        <taxon>Streptophyta</taxon>
        <taxon>Embryophyta</taxon>
        <taxon>Bryophyta</taxon>
        <taxon>Bryophytina</taxon>
        <taxon>Bryopsida</taxon>
        <taxon>Funariidae</taxon>
        <taxon>Funariales</taxon>
        <taxon>Funariaceae</taxon>
        <taxon>Physcomitrium</taxon>
    </lineage>
</organism>
<feature type="domain" description="COI1 F-box" evidence="1">
    <location>
        <begin position="12"/>
        <end position="48"/>
    </location>
</feature>
<dbReference type="PANTHER" id="PTHR13318:SF190">
    <property type="entry name" value="PARTNER OF PAIRED, ISOFORM B"/>
    <property type="match status" value="1"/>
</dbReference>
<keyword evidence="3" id="KW-1185">Reference proteome</keyword>
<protein>
    <recommendedName>
        <fullName evidence="1">COI1 F-box domain-containing protein</fullName>
    </recommendedName>
</protein>
<reference evidence="2 3" key="2">
    <citation type="journal article" date="2018" name="Plant J.">
        <title>The Physcomitrella patens chromosome-scale assembly reveals moss genome structure and evolution.</title>
        <authorList>
            <person name="Lang D."/>
            <person name="Ullrich K.K."/>
            <person name="Murat F."/>
            <person name="Fuchs J."/>
            <person name="Jenkins J."/>
            <person name="Haas F.B."/>
            <person name="Piednoel M."/>
            <person name="Gundlach H."/>
            <person name="Van Bel M."/>
            <person name="Meyberg R."/>
            <person name="Vives C."/>
            <person name="Morata J."/>
            <person name="Symeonidi A."/>
            <person name="Hiss M."/>
            <person name="Muchero W."/>
            <person name="Kamisugi Y."/>
            <person name="Saleh O."/>
            <person name="Blanc G."/>
            <person name="Decker E.L."/>
            <person name="van Gessel N."/>
            <person name="Grimwood J."/>
            <person name="Hayes R.D."/>
            <person name="Graham S.W."/>
            <person name="Gunter L.E."/>
            <person name="McDaniel S.F."/>
            <person name="Hoernstein S.N.W."/>
            <person name="Larsson A."/>
            <person name="Li F.W."/>
            <person name="Perroud P.F."/>
            <person name="Phillips J."/>
            <person name="Ranjan P."/>
            <person name="Rokshar D.S."/>
            <person name="Rothfels C.J."/>
            <person name="Schneider L."/>
            <person name="Shu S."/>
            <person name="Stevenson D.W."/>
            <person name="Thummler F."/>
            <person name="Tillich M."/>
            <person name="Villarreal Aguilar J.C."/>
            <person name="Widiez T."/>
            <person name="Wong G.K."/>
            <person name="Wymore A."/>
            <person name="Zhang Y."/>
            <person name="Zimmer A.D."/>
            <person name="Quatrano R.S."/>
            <person name="Mayer K.F.X."/>
            <person name="Goodstein D."/>
            <person name="Casacuberta J.M."/>
            <person name="Vandepoele K."/>
            <person name="Reski R."/>
            <person name="Cuming A.C."/>
            <person name="Tuskan G.A."/>
            <person name="Maumus F."/>
            <person name="Salse J."/>
            <person name="Schmutz J."/>
            <person name="Rensing S.A."/>
        </authorList>
    </citation>
    <scope>NUCLEOTIDE SEQUENCE [LARGE SCALE GENOMIC DNA]</scope>
    <source>
        <strain evidence="2 3">cv. Gransden 2004</strain>
    </source>
</reference>
<dbReference type="EnsemblPlants" id="Pp3c6_5440V3.2">
    <property type="protein sequence ID" value="Pp3c6_5440V3.2"/>
    <property type="gene ID" value="Pp3c6_5440"/>
</dbReference>
<dbReference type="SMART" id="SM00367">
    <property type="entry name" value="LRR_CC"/>
    <property type="match status" value="3"/>
</dbReference>
<evidence type="ECO:0000313" key="3">
    <source>
        <dbReference type="Proteomes" id="UP000006727"/>
    </source>
</evidence>
<sequence>MVKGQDLINLLQDETLVEIMKYLDGRGIDRDAYSLVCKRWRTLESACRHFLTLDETGQSDAYLAKLVQRFPNLRQVCVDEGLPVPVPINGRLSHRQTLCPHMMRIGEGALIAIGQGCHQLRLLNVSRCHQVGDVELSNIAQGCLPFMHVDVSVCQNVGDTNLATLGTGCPLLKEVIYSHCRKISEVGLGQLVSKCQTIESSHMVYCSCVTSTDIATMSACCNSLNKVVVEK</sequence>
<dbReference type="OMA" id="IESSHMV"/>
<dbReference type="Gene3D" id="1.20.1280.50">
    <property type="match status" value="1"/>
</dbReference>
<name>A0A7I4EF32_PHYPA</name>
<reference evidence="2 3" key="1">
    <citation type="journal article" date="2008" name="Science">
        <title>The Physcomitrella genome reveals evolutionary insights into the conquest of land by plants.</title>
        <authorList>
            <person name="Rensing S."/>
            <person name="Lang D."/>
            <person name="Zimmer A."/>
            <person name="Terry A."/>
            <person name="Salamov A."/>
            <person name="Shapiro H."/>
            <person name="Nishiyama T."/>
            <person name="Perroud P.-F."/>
            <person name="Lindquist E."/>
            <person name="Kamisugi Y."/>
            <person name="Tanahashi T."/>
            <person name="Sakakibara K."/>
            <person name="Fujita T."/>
            <person name="Oishi K."/>
            <person name="Shin-I T."/>
            <person name="Kuroki Y."/>
            <person name="Toyoda A."/>
            <person name="Suzuki Y."/>
            <person name="Hashimoto A."/>
            <person name="Yamaguchi K."/>
            <person name="Sugano A."/>
            <person name="Kohara Y."/>
            <person name="Fujiyama A."/>
            <person name="Anterola A."/>
            <person name="Aoki S."/>
            <person name="Ashton N."/>
            <person name="Barbazuk W.B."/>
            <person name="Barker E."/>
            <person name="Bennetzen J."/>
            <person name="Bezanilla M."/>
            <person name="Blankenship R."/>
            <person name="Cho S.H."/>
            <person name="Dutcher S."/>
            <person name="Estelle M."/>
            <person name="Fawcett J.A."/>
            <person name="Gundlach H."/>
            <person name="Hanada K."/>
            <person name="Heyl A."/>
            <person name="Hicks K.A."/>
            <person name="Hugh J."/>
            <person name="Lohr M."/>
            <person name="Mayer K."/>
            <person name="Melkozernov A."/>
            <person name="Murata T."/>
            <person name="Nelson D."/>
            <person name="Pils B."/>
            <person name="Prigge M."/>
            <person name="Reiss B."/>
            <person name="Renner T."/>
            <person name="Rombauts S."/>
            <person name="Rushton P."/>
            <person name="Sanderfoot A."/>
            <person name="Schween G."/>
            <person name="Shiu S.-H."/>
            <person name="Stueber K."/>
            <person name="Theodoulou F.L."/>
            <person name="Tu H."/>
            <person name="Van de Peer Y."/>
            <person name="Verrier P.J."/>
            <person name="Waters E."/>
            <person name="Wood A."/>
            <person name="Yang L."/>
            <person name="Cove D."/>
            <person name="Cuming A."/>
            <person name="Hasebe M."/>
            <person name="Lucas S."/>
            <person name="Mishler D.B."/>
            <person name="Reski R."/>
            <person name="Grigoriev I."/>
            <person name="Quatrano R.S."/>
            <person name="Boore J.L."/>
        </authorList>
    </citation>
    <scope>NUCLEOTIDE SEQUENCE [LARGE SCALE GENOMIC DNA]</scope>
    <source>
        <strain evidence="2 3">cv. Gransden 2004</strain>
    </source>
</reference>
<dbReference type="SUPFAM" id="SSF52047">
    <property type="entry name" value="RNI-like"/>
    <property type="match status" value="1"/>
</dbReference>
<reference evidence="2" key="3">
    <citation type="submission" date="2020-12" db="UniProtKB">
        <authorList>
            <consortium name="EnsemblPlants"/>
        </authorList>
    </citation>
    <scope>IDENTIFICATION</scope>
</reference>
<dbReference type="CDD" id="cd22159">
    <property type="entry name" value="F-box_AtTIR1-like"/>
    <property type="match status" value="1"/>
</dbReference>
<proteinExistence type="predicted"/>